<feature type="transmembrane region" description="Helical" evidence="6">
    <location>
        <begin position="243"/>
        <end position="264"/>
    </location>
</feature>
<evidence type="ECO:0000256" key="2">
    <source>
        <dbReference type="ARBA" id="ARBA00006143"/>
    </source>
</evidence>
<feature type="transmembrane region" description="Helical" evidence="6">
    <location>
        <begin position="316"/>
        <end position="335"/>
    </location>
</feature>
<name>A0A1F5VFL3_9BACT</name>
<organism evidence="8 9">
    <name type="scientific">Candidatus Giovannonibacteria bacterium RIFCSPHIGHO2_01_FULL_45_23</name>
    <dbReference type="NCBI Taxonomy" id="1798325"/>
    <lineage>
        <taxon>Bacteria</taxon>
        <taxon>Candidatus Giovannoniibacteriota</taxon>
    </lineage>
</organism>
<evidence type="ECO:0000256" key="5">
    <source>
        <dbReference type="ARBA" id="ARBA00023136"/>
    </source>
</evidence>
<protein>
    <recommendedName>
        <fullName evidence="7">Cytochrome C biogenesis protein transmembrane domain-containing protein</fullName>
    </recommendedName>
</protein>
<accession>A0A1F5VFL3</accession>
<evidence type="ECO:0000313" key="9">
    <source>
        <dbReference type="Proteomes" id="UP000179251"/>
    </source>
</evidence>
<evidence type="ECO:0000256" key="4">
    <source>
        <dbReference type="ARBA" id="ARBA00022989"/>
    </source>
</evidence>
<dbReference type="Proteomes" id="UP000179251">
    <property type="component" value="Unassembled WGS sequence"/>
</dbReference>
<evidence type="ECO:0000259" key="7">
    <source>
        <dbReference type="Pfam" id="PF02683"/>
    </source>
</evidence>
<evidence type="ECO:0000256" key="3">
    <source>
        <dbReference type="ARBA" id="ARBA00022692"/>
    </source>
</evidence>
<evidence type="ECO:0000256" key="6">
    <source>
        <dbReference type="SAM" id="Phobius"/>
    </source>
</evidence>
<feature type="transmembrane region" description="Helical" evidence="6">
    <location>
        <begin position="202"/>
        <end position="231"/>
    </location>
</feature>
<feature type="transmembrane region" description="Helical" evidence="6">
    <location>
        <begin position="347"/>
        <end position="369"/>
    </location>
</feature>
<evidence type="ECO:0000313" key="8">
    <source>
        <dbReference type="EMBL" id="OGF62222.1"/>
    </source>
</evidence>
<keyword evidence="4 6" id="KW-1133">Transmembrane helix</keyword>
<dbReference type="AlphaFoldDB" id="A0A1F5VFL3"/>
<dbReference type="InterPro" id="IPR003834">
    <property type="entry name" value="Cyt_c_assmbl_TM_dom"/>
</dbReference>
<dbReference type="Pfam" id="PF02683">
    <property type="entry name" value="DsbD_TM"/>
    <property type="match status" value="1"/>
</dbReference>
<keyword evidence="3 6" id="KW-0812">Transmembrane</keyword>
<feature type="transmembrane region" description="Helical" evidence="6">
    <location>
        <begin position="120"/>
        <end position="140"/>
    </location>
</feature>
<comment type="caution">
    <text evidence="8">The sequence shown here is derived from an EMBL/GenBank/DDBJ whole genome shotgun (WGS) entry which is preliminary data.</text>
</comment>
<comment type="similarity">
    <text evidence="2">Belongs to the DsbD family.</text>
</comment>
<dbReference type="EMBL" id="MFHD01000021">
    <property type="protein sequence ID" value="OGF62222.1"/>
    <property type="molecule type" value="Genomic_DNA"/>
</dbReference>
<feature type="domain" description="Cytochrome C biogenesis protein transmembrane" evidence="7">
    <location>
        <begin position="44"/>
        <end position="231"/>
    </location>
</feature>
<keyword evidence="5 6" id="KW-0472">Membrane</keyword>
<dbReference type="STRING" id="1798325.A2834_01160"/>
<comment type="subcellular location">
    <subcellularLocation>
        <location evidence="1">Membrane</location>
        <topology evidence="1">Multi-pass membrane protein</topology>
    </subcellularLocation>
</comment>
<dbReference type="GO" id="GO:0016020">
    <property type="term" value="C:membrane"/>
    <property type="evidence" value="ECO:0007669"/>
    <property type="project" value="UniProtKB-SubCell"/>
</dbReference>
<evidence type="ECO:0000256" key="1">
    <source>
        <dbReference type="ARBA" id="ARBA00004141"/>
    </source>
</evidence>
<gene>
    <name evidence="8" type="ORF">A2834_01160</name>
</gene>
<dbReference type="GO" id="GO:0017004">
    <property type="term" value="P:cytochrome complex assembly"/>
    <property type="evidence" value="ECO:0007669"/>
    <property type="project" value="InterPro"/>
</dbReference>
<dbReference type="PANTHER" id="PTHR31272">
    <property type="entry name" value="CYTOCHROME C-TYPE BIOGENESIS PROTEIN HI_1454-RELATED"/>
    <property type="match status" value="1"/>
</dbReference>
<sequence length="674" mass="74738">MQDQEPKKILGGLIAAFSLIIIVGLVWFFSFSPASPIGAGWFLFSFAAGLSMIILPCTLPLAFVIVPLSMGKGVAKGLKIALAFSLGIAITLSLYGVLAAYFGEVAVGTLGAPLEVVKNWLYFIAGLFAYIFALGELGLVRFRMPTYSGAYPSFIQRQGDVFKALLLGLFLGNIGIGCPHPATPLILTRIAVSGDIFYGWLLFFVHAAGRVIPLILLAILGILGLNALSWLTSRREKIERATGWAMVFVAAFILVLGLFSHDWWVWSGTHSLLETITQEERFVGIISERFQSFVPHIHGFDELEGKTGLFGLPLWLGNWVLLALWIIPFFWYWLVKGGGLASPSQGGRLLFWFFVTLSLFLWLLFGYTIPHWFQEHKALGDVEALPVEIDIVPRTELGIGALVGFELKIQDRSGEPLNEVLEYSHERLIHVLIIHEDFKLFNHFHPEDFTVLTEDMFRTGVFPFALTFQKEGRYIVAVDFTHKGHEVAFTKTFDVGQRKPSALLKDFSKKGKFNGLDVVIEIDPANLVFNEKSHFKYSFSRGGVGAGIAPTPVADLEPYLGAPMHFAIVSADLSSFAHTHGTLSAEEEEHHGWRAVSEALAHEGEEEDSRKEKGEATKLPNKFGPDIFLNYTFPYPGIYTIFGEARHQGKVILTKFMVEVGADQDGAMPAPNEH</sequence>
<feature type="transmembrane region" description="Helical" evidence="6">
    <location>
        <begin position="41"/>
        <end position="68"/>
    </location>
</feature>
<feature type="transmembrane region" description="Helical" evidence="6">
    <location>
        <begin position="9"/>
        <end position="29"/>
    </location>
</feature>
<feature type="transmembrane region" description="Helical" evidence="6">
    <location>
        <begin position="80"/>
        <end position="100"/>
    </location>
</feature>
<feature type="transmembrane region" description="Helical" evidence="6">
    <location>
        <begin position="161"/>
        <end position="182"/>
    </location>
</feature>
<reference evidence="8 9" key="1">
    <citation type="journal article" date="2016" name="Nat. Commun.">
        <title>Thousands of microbial genomes shed light on interconnected biogeochemical processes in an aquifer system.</title>
        <authorList>
            <person name="Anantharaman K."/>
            <person name="Brown C.T."/>
            <person name="Hug L.A."/>
            <person name="Sharon I."/>
            <person name="Castelle C.J."/>
            <person name="Probst A.J."/>
            <person name="Thomas B.C."/>
            <person name="Singh A."/>
            <person name="Wilkins M.J."/>
            <person name="Karaoz U."/>
            <person name="Brodie E.L."/>
            <person name="Williams K.H."/>
            <person name="Hubbard S.S."/>
            <person name="Banfield J.F."/>
        </authorList>
    </citation>
    <scope>NUCLEOTIDE SEQUENCE [LARGE SCALE GENOMIC DNA]</scope>
</reference>
<dbReference type="PANTHER" id="PTHR31272:SF9">
    <property type="entry name" value="BLL1027 PROTEIN"/>
    <property type="match status" value="1"/>
</dbReference>
<proteinExistence type="inferred from homology"/>
<dbReference type="InterPro" id="IPR051790">
    <property type="entry name" value="Cytochrome_c-biogenesis_DsbD"/>
</dbReference>